<name>A0A645ICX6_9ZZZZ</name>
<comment type="caution">
    <text evidence="1">The sequence shown here is derived from an EMBL/GenBank/DDBJ whole genome shotgun (WGS) entry which is preliminary data.</text>
</comment>
<dbReference type="AlphaFoldDB" id="A0A645ICX6"/>
<protein>
    <submittedName>
        <fullName evidence="1">Uncharacterized protein</fullName>
    </submittedName>
</protein>
<gene>
    <name evidence="1" type="ORF">SDC9_196816</name>
</gene>
<organism evidence="1">
    <name type="scientific">bioreactor metagenome</name>
    <dbReference type="NCBI Taxonomy" id="1076179"/>
    <lineage>
        <taxon>unclassified sequences</taxon>
        <taxon>metagenomes</taxon>
        <taxon>ecological metagenomes</taxon>
    </lineage>
</organism>
<sequence>MAVFLLSDGGFQGHRLLRDLQYFPDLFLGNIHFCRDFFRGRFPAVFLQQLSGNTDQFVDGFHHMHRDSDGPCLIGNRSGDGLPYPPGSICTEFVPFSPVKFVYRFY</sequence>
<evidence type="ECO:0000313" key="1">
    <source>
        <dbReference type="EMBL" id="MPN49201.1"/>
    </source>
</evidence>
<reference evidence="1" key="1">
    <citation type="submission" date="2019-08" db="EMBL/GenBank/DDBJ databases">
        <authorList>
            <person name="Kucharzyk K."/>
            <person name="Murdoch R.W."/>
            <person name="Higgins S."/>
            <person name="Loffler F."/>
        </authorList>
    </citation>
    <scope>NUCLEOTIDE SEQUENCE</scope>
</reference>
<proteinExistence type="predicted"/>
<dbReference type="EMBL" id="VSSQ01112224">
    <property type="protein sequence ID" value="MPN49201.1"/>
    <property type="molecule type" value="Genomic_DNA"/>
</dbReference>
<accession>A0A645ICX6</accession>